<dbReference type="Pfam" id="PF07784">
    <property type="entry name" value="DUF1622"/>
    <property type="match status" value="1"/>
</dbReference>
<evidence type="ECO:0000256" key="1">
    <source>
        <dbReference type="ARBA" id="ARBA00004141"/>
    </source>
</evidence>
<organism evidence="7 8">
    <name type="scientific">Mycobacterium ulcerans subsp. shinshuense</name>
    <dbReference type="NCBI Taxonomy" id="1124626"/>
    <lineage>
        <taxon>Bacteria</taxon>
        <taxon>Bacillati</taxon>
        <taxon>Actinomycetota</taxon>
        <taxon>Actinomycetes</taxon>
        <taxon>Mycobacteriales</taxon>
        <taxon>Mycobacteriaceae</taxon>
        <taxon>Mycobacterium</taxon>
        <taxon>Mycobacterium ulcerans group</taxon>
    </lineage>
</organism>
<feature type="transmembrane region" description="Helical" evidence="6">
    <location>
        <begin position="12"/>
        <end position="35"/>
    </location>
</feature>
<dbReference type="PANTHER" id="PTHR38468">
    <property type="entry name" value="SLL0939 PROTEIN"/>
    <property type="match status" value="1"/>
</dbReference>
<dbReference type="SUPFAM" id="SSF81345">
    <property type="entry name" value="ABC transporter involved in vitamin B12 uptake, BtuC"/>
    <property type="match status" value="1"/>
</dbReference>
<dbReference type="AlphaFoldDB" id="A0A1B4Y288"/>
<dbReference type="Proteomes" id="UP000218067">
    <property type="component" value="Chromosome"/>
</dbReference>
<comment type="subcellular location">
    <subcellularLocation>
        <location evidence="1">Membrane</location>
        <topology evidence="1">Multi-pass membrane protein</topology>
    </subcellularLocation>
</comment>
<sequence length="130" mass="13691">MSFIETVSRIGMAIDGMGVAVIMLGAVVSSGLFVAHLPRRPDRAYREFLQNLGRSILIGLELLVAGDIINTILVTPNGESIAALAGVVAIRTFLGISLTVEMTGRWPWRQPTVSPETTAAGGQLDAAADS</sequence>
<evidence type="ECO:0000256" key="6">
    <source>
        <dbReference type="SAM" id="Phobius"/>
    </source>
</evidence>
<keyword evidence="2 6" id="KW-0812">Transmembrane</keyword>
<evidence type="ECO:0008006" key="9">
    <source>
        <dbReference type="Google" id="ProtNLM"/>
    </source>
</evidence>
<proteinExistence type="predicted"/>
<evidence type="ECO:0000313" key="8">
    <source>
        <dbReference type="Proteomes" id="UP000218067"/>
    </source>
</evidence>
<gene>
    <name evidence="7" type="ORF">SHTP_1983</name>
</gene>
<protein>
    <recommendedName>
        <fullName evidence="9">DUF1622 domain-containing protein</fullName>
    </recommendedName>
</protein>
<dbReference type="PANTHER" id="PTHR38468:SF1">
    <property type="entry name" value="SLL0939 PROTEIN"/>
    <property type="match status" value="1"/>
</dbReference>
<reference evidence="7 8" key="1">
    <citation type="submission" date="2016-08" db="EMBL/GenBank/DDBJ databases">
        <title>Complete genome sequence of Mycobacterium shinshuense, a subspecies of M. ulcerans.</title>
        <authorList>
            <person name="Yoshida M."/>
            <person name="Ogura Y."/>
            <person name="Hayashi T."/>
            <person name="Hoshino Y."/>
        </authorList>
    </citation>
    <scope>NUCLEOTIDE SEQUENCE [LARGE SCALE GENOMIC DNA]</scope>
    <source>
        <strain evidence="8">ATCC 33728</strain>
    </source>
</reference>
<dbReference type="GO" id="GO:0016020">
    <property type="term" value="C:membrane"/>
    <property type="evidence" value="ECO:0007669"/>
    <property type="project" value="UniProtKB-SubCell"/>
</dbReference>
<feature type="region of interest" description="Disordered" evidence="5">
    <location>
        <begin position="109"/>
        <end position="130"/>
    </location>
</feature>
<evidence type="ECO:0000256" key="2">
    <source>
        <dbReference type="ARBA" id="ARBA00022692"/>
    </source>
</evidence>
<dbReference type="InterPro" id="IPR037294">
    <property type="entry name" value="ABC_BtuC-like"/>
</dbReference>
<feature type="transmembrane region" description="Helical" evidence="6">
    <location>
        <begin position="81"/>
        <end position="100"/>
    </location>
</feature>
<name>A0A1B4Y288_MYCUL</name>
<evidence type="ECO:0000313" key="7">
    <source>
        <dbReference type="EMBL" id="BAV41178.1"/>
    </source>
</evidence>
<keyword evidence="4 6" id="KW-0472">Membrane</keyword>
<evidence type="ECO:0000256" key="3">
    <source>
        <dbReference type="ARBA" id="ARBA00022989"/>
    </source>
</evidence>
<evidence type="ECO:0000256" key="5">
    <source>
        <dbReference type="SAM" id="MobiDB-lite"/>
    </source>
</evidence>
<dbReference type="GeneID" id="93436603"/>
<evidence type="ECO:0000256" key="4">
    <source>
        <dbReference type="ARBA" id="ARBA00023136"/>
    </source>
</evidence>
<dbReference type="InterPro" id="IPR012427">
    <property type="entry name" value="DUF1622"/>
</dbReference>
<accession>A0A1B4Y288</accession>
<dbReference type="RefSeq" id="WP_096370511.1">
    <property type="nucleotide sequence ID" value="NZ_AP017624.1"/>
</dbReference>
<feature type="transmembrane region" description="Helical" evidence="6">
    <location>
        <begin position="56"/>
        <end position="75"/>
    </location>
</feature>
<keyword evidence="3 6" id="KW-1133">Transmembrane helix</keyword>
<dbReference type="EMBL" id="AP017624">
    <property type="protein sequence ID" value="BAV41178.1"/>
    <property type="molecule type" value="Genomic_DNA"/>
</dbReference>